<dbReference type="PANTHER" id="PTHR30629:SF2">
    <property type="entry name" value="PROPHAGE INTEGRASE INTS-RELATED"/>
    <property type="match status" value="1"/>
</dbReference>
<dbReference type="InterPro" id="IPR010998">
    <property type="entry name" value="Integrase_recombinase_N"/>
</dbReference>
<comment type="similarity">
    <text evidence="1">Belongs to the 'phage' integrase family.</text>
</comment>
<dbReference type="EMBL" id="FOVR01000002">
    <property type="protein sequence ID" value="SFN80824.1"/>
    <property type="molecule type" value="Genomic_DNA"/>
</dbReference>
<dbReference type="AlphaFoldDB" id="A0A1I5C1V6"/>
<protein>
    <submittedName>
        <fullName evidence="8">Site-specific recombinase XerD</fullName>
    </submittedName>
</protein>
<accession>A0A1I5C1V6</accession>
<dbReference type="Gene3D" id="1.10.150.130">
    <property type="match status" value="1"/>
</dbReference>
<keyword evidence="4" id="KW-0233">DNA recombination</keyword>
<evidence type="ECO:0000256" key="1">
    <source>
        <dbReference type="ARBA" id="ARBA00008857"/>
    </source>
</evidence>
<evidence type="ECO:0000313" key="9">
    <source>
        <dbReference type="Proteomes" id="UP000199236"/>
    </source>
</evidence>
<evidence type="ECO:0000256" key="2">
    <source>
        <dbReference type="ARBA" id="ARBA00022908"/>
    </source>
</evidence>
<evidence type="ECO:0000259" key="6">
    <source>
        <dbReference type="PROSITE" id="PS51898"/>
    </source>
</evidence>
<gene>
    <name evidence="8" type="ORF">SAMN04488056_10282</name>
</gene>
<organism evidence="8 9">
    <name type="scientific">Cohaesibacter marisflavi</name>
    <dbReference type="NCBI Taxonomy" id="655353"/>
    <lineage>
        <taxon>Bacteria</taxon>
        <taxon>Pseudomonadati</taxon>
        <taxon>Pseudomonadota</taxon>
        <taxon>Alphaproteobacteria</taxon>
        <taxon>Hyphomicrobiales</taxon>
        <taxon>Cohaesibacteraceae</taxon>
    </lineage>
</organism>
<dbReference type="InterPro" id="IPR002104">
    <property type="entry name" value="Integrase_catalytic"/>
</dbReference>
<dbReference type="InterPro" id="IPR044068">
    <property type="entry name" value="CB"/>
</dbReference>
<keyword evidence="9" id="KW-1185">Reference proteome</keyword>
<keyword evidence="2" id="KW-0229">DNA integration</keyword>
<dbReference type="Gene3D" id="1.10.443.10">
    <property type="entry name" value="Intergrase catalytic core"/>
    <property type="match status" value="1"/>
</dbReference>
<dbReference type="InterPro" id="IPR013762">
    <property type="entry name" value="Integrase-like_cat_sf"/>
</dbReference>
<dbReference type="GO" id="GO:0006310">
    <property type="term" value="P:DNA recombination"/>
    <property type="evidence" value="ECO:0007669"/>
    <property type="project" value="UniProtKB-KW"/>
</dbReference>
<evidence type="ECO:0000259" key="7">
    <source>
        <dbReference type="PROSITE" id="PS51900"/>
    </source>
</evidence>
<dbReference type="PROSITE" id="PS51898">
    <property type="entry name" value="TYR_RECOMBINASE"/>
    <property type="match status" value="1"/>
</dbReference>
<dbReference type="PROSITE" id="PS51900">
    <property type="entry name" value="CB"/>
    <property type="match status" value="1"/>
</dbReference>
<dbReference type="Pfam" id="PF00589">
    <property type="entry name" value="Phage_integrase"/>
    <property type="match status" value="1"/>
</dbReference>
<sequence length="352" mass="39813">MVRASFPGVNRVTKTLASGAKRVYYYHRATNRRLAGKPGDVSFATSYTEAEASFTQRDRNTLAGLLRQYSNSLKFDRLATSTKSDRRRLMRKIEDKFGTMPLAALEDRRVKSIFLDWRDETARRAPREADNRLATLQAVLSWSYDRGLIEKNPLESFERVYNSDRADKIWLPSDIERFMSKASIGLQRALILALHTGQRQGDLLKLSWSNYDGQYIRLRQGKGNVLVEIPCTKALRAMLDNMPREAATVLLSASGQPWKSKNFQHRWKDAMVAAKIEDLHFHDLRGTAVTMLAEAGCTAPQIAAITGHSLRHVSGILDKYLAKTRTLADQAMSKFENAQGTEFANQLQTKAQ</sequence>
<name>A0A1I5C1V6_9HYPH</name>
<proteinExistence type="inferred from homology"/>
<dbReference type="InterPro" id="IPR011010">
    <property type="entry name" value="DNA_brk_join_enz"/>
</dbReference>
<evidence type="ECO:0000256" key="4">
    <source>
        <dbReference type="ARBA" id="ARBA00023172"/>
    </source>
</evidence>
<keyword evidence="3 5" id="KW-0238">DNA-binding</keyword>
<reference evidence="8 9" key="1">
    <citation type="submission" date="2016-10" db="EMBL/GenBank/DDBJ databases">
        <authorList>
            <person name="de Groot N.N."/>
        </authorList>
    </citation>
    <scope>NUCLEOTIDE SEQUENCE [LARGE SCALE GENOMIC DNA]</scope>
    <source>
        <strain evidence="8 9">CGMCC 1.9157</strain>
    </source>
</reference>
<dbReference type="OrthoDB" id="7873969at2"/>
<evidence type="ECO:0000313" key="8">
    <source>
        <dbReference type="EMBL" id="SFN80824.1"/>
    </source>
</evidence>
<feature type="domain" description="Tyr recombinase" evidence="6">
    <location>
        <begin position="165"/>
        <end position="334"/>
    </location>
</feature>
<dbReference type="PANTHER" id="PTHR30629">
    <property type="entry name" value="PROPHAGE INTEGRASE"/>
    <property type="match status" value="1"/>
</dbReference>
<feature type="domain" description="Core-binding (CB)" evidence="7">
    <location>
        <begin position="60"/>
        <end position="144"/>
    </location>
</feature>
<dbReference type="STRING" id="655353.SAMN04488056_10282"/>
<dbReference type="InterPro" id="IPR050808">
    <property type="entry name" value="Phage_Integrase"/>
</dbReference>
<evidence type="ECO:0000256" key="5">
    <source>
        <dbReference type="PROSITE-ProRule" id="PRU01248"/>
    </source>
</evidence>
<dbReference type="SUPFAM" id="SSF56349">
    <property type="entry name" value="DNA breaking-rejoining enzymes"/>
    <property type="match status" value="1"/>
</dbReference>
<evidence type="ECO:0000256" key="3">
    <source>
        <dbReference type="ARBA" id="ARBA00023125"/>
    </source>
</evidence>
<dbReference type="Proteomes" id="UP000199236">
    <property type="component" value="Unassembled WGS sequence"/>
</dbReference>
<dbReference type="GO" id="GO:0015074">
    <property type="term" value="P:DNA integration"/>
    <property type="evidence" value="ECO:0007669"/>
    <property type="project" value="UniProtKB-KW"/>
</dbReference>
<dbReference type="GO" id="GO:0003677">
    <property type="term" value="F:DNA binding"/>
    <property type="evidence" value="ECO:0007669"/>
    <property type="project" value="UniProtKB-UniRule"/>
</dbReference>